<keyword evidence="1" id="KW-0472">Membrane</keyword>
<dbReference type="EMBL" id="FNFO01000005">
    <property type="protein sequence ID" value="SDL37318.1"/>
    <property type="molecule type" value="Genomic_DNA"/>
</dbReference>
<keyword evidence="3" id="KW-1185">Reference proteome</keyword>
<keyword evidence="1" id="KW-0812">Transmembrane</keyword>
<evidence type="ECO:0000256" key="1">
    <source>
        <dbReference type="SAM" id="Phobius"/>
    </source>
</evidence>
<name>A0A1G9JIK3_9BACT</name>
<dbReference type="RefSeq" id="WP_089683528.1">
    <property type="nucleotide sequence ID" value="NZ_FNFO01000005.1"/>
</dbReference>
<feature type="transmembrane region" description="Helical" evidence="1">
    <location>
        <begin position="97"/>
        <end position="116"/>
    </location>
</feature>
<reference evidence="2 3" key="1">
    <citation type="submission" date="2016-10" db="EMBL/GenBank/DDBJ databases">
        <authorList>
            <person name="de Groot N.N."/>
        </authorList>
    </citation>
    <scope>NUCLEOTIDE SEQUENCE [LARGE SCALE GENOMIC DNA]</scope>
    <source>
        <strain evidence="2 3">DSM 25186</strain>
    </source>
</reference>
<evidence type="ECO:0000313" key="2">
    <source>
        <dbReference type="EMBL" id="SDL37318.1"/>
    </source>
</evidence>
<dbReference type="OrthoDB" id="762068at2"/>
<keyword evidence="1" id="KW-1133">Transmembrane helix</keyword>
<dbReference type="AlphaFoldDB" id="A0A1G9JIK3"/>
<protein>
    <submittedName>
        <fullName evidence="2">Uncharacterized protein</fullName>
    </submittedName>
</protein>
<proteinExistence type="predicted"/>
<gene>
    <name evidence="2" type="ORF">SAMN05421823_105327</name>
</gene>
<evidence type="ECO:0000313" key="3">
    <source>
        <dbReference type="Proteomes" id="UP000198510"/>
    </source>
</evidence>
<dbReference type="Proteomes" id="UP000198510">
    <property type="component" value="Unassembled WGS sequence"/>
</dbReference>
<feature type="transmembrane region" description="Helical" evidence="1">
    <location>
        <begin position="123"/>
        <end position="141"/>
    </location>
</feature>
<organism evidence="2 3">
    <name type="scientific">Catalinimonas alkaloidigena</name>
    <dbReference type="NCBI Taxonomy" id="1075417"/>
    <lineage>
        <taxon>Bacteria</taxon>
        <taxon>Pseudomonadati</taxon>
        <taxon>Bacteroidota</taxon>
        <taxon>Cytophagia</taxon>
        <taxon>Cytophagales</taxon>
        <taxon>Catalimonadaceae</taxon>
        <taxon>Catalinimonas</taxon>
    </lineage>
</organism>
<accession>A0A1G9JIK3</accession>
<dbReference type="STRING" id="1075417.SAMN05421823_105327"/>
<sequence>MTPEDRLEFCRLCWHRRFLAGEGIVCGLTNVKPQFEGRCPDYVEEDYERKLYEENLFDRVINGHEGSFRSQYPTHLWWIALFSRYLPPQLTLRALDLFQYAMMGIFLFLLGVVVIVHVTPSQLHQLFVGFAFVVLAGWVVYQQGRKVWYRAPVVATLDHHGIIFQGGQYLPWQDVELAYIQSGGWRNSRRYFLKLKCLGRVEPIAVPIAAIGMPALVLTCVEAYRERARQRVS</sequence>